<dbReference type="InterPro" id="IPR026817">
    <property type="entry name" value="Ect2"/>
</dbReference>
<dbReference type="OrthoDB" id="9997817at2759"/>
<dbReference type="SMART" id="SM00325">
    <property type="entry name" value="RhoGEF"/>
    <property type="match status" value="1"/>
</dbReference>
<accession>A0A1J1IKB9</accession>
<dbReference type="SUPFAM" id="SSF50729">
    <property type="entry name" value="PH domain-like"/>
    <property type="match status" value="1"/>
</dbReference>
<dbReference type="SUPFAM" id="SSF52113">
    <property type="entry name" value="BRCT domain"/>
    <property type="match status" value="2"/>
</dbReference>
<dbReference type="Gene3D" id="2.30.29.30">
    <property type="entry name" value="Pleckstrin-homology domain (PH domain)/Phosphotyrosine-binding domain (PTB)"/>
    <property type="match status" value="1"/>
</dbReference>
<evidence type="ECO:0000313" key="5">
    <source>
        <dbReference type="Proteomes" id="UP000183832"/>
    </source>
</evidence>
<dbReference type="CDD" id="cd01229">
    <property type="entry name" value="PH_Ect2"/>
    <property type="match status" value="1"/>
</dbReference>
<dbReference type="SUPFAM" id="SSF48065">
    <property type="entry name" value="DBL homology domain (DH-domain)"/>
    <property type="match status" value="1"/>
</dbReference>
<dbReference type="PANTHER" id="PTHR16777">
    <property type="entry name" value="PROTEIN ECT2"/>
    <property type="match status" value="1"/>
</dbReference>
<feature type="compositionally biased region" description="Polar residues" evidence="1">
    <location>
        <begin position="1125"/>
        <end position="1134"/>
    </location>
</feature>
<dbReference type="GO" id="GO:0007399">
    <property type="term" value="P:nervous system development"/>
    <property type="evidence" value="ECO:0007669"/>
    <property type="project" value="TreeGrafter"/>
</dbReference>
<dbReference type="Pfam" id="PF00621">
    <property type="entry name" value="RhoGEF"/>
    <property type="match status" value="1"/>
</dbReference>
<dbReference type="InterPro" id="IPR000219">
    <property type="entry name" value="DH_dom"/>
</dbReference>
<dbReference type="CDD" id="cd00160">
    <property type="entry name" value="RhoGEF"/>
    <property type="match status" value="1"/>
</dbReference>
<dbReference type="InterPro" id="IPR036420">
    <property type="entry name" value="BRCT_dom_sf"/>
</dbReference>
<feature type="region of interest" description="Disordered" evidence="1">
    <location>
        <begin position="1"/>
        <end position="22"/>
    </location>
</feature>
<feature type="region of interest" description="Disordered" evidence="1">
    <location>
        <begin position="349"/>
        <end position="369"/>
    </location>
</feature>
<dbReference type="InterPro" id="IPR049395">
    <property type="entry name" value="ECT2_PH"/>
</dbReference>
<dbReference type="GO" id="GO:2000431">
    <property type="term" value="P:regulation of cytokinesis, actomyosin contractile ring assembly"/>
    <property type="evidence" value="ECO:0007669"/>
    <property type="project" value="InterPro"/>
</dbReference>
<sequence length="1140" mass="129915">MDFSLDNQSTTKLADMTDQKAVDHQNETIAENAKKSKLPKRICLVGTVVDDDEVASAAKLFNVPVLSSETGKEFCDDDTWMTYYILKEFEGPIFENIYRAAVKNKILGPPALLSASKNVSDGLPQHNRPIYNYSMKGVVTTFTGIRKRDELTQLVHLIHFMGGSIRKEMNHRATHLICSNAYGEKYRYALTFRLNVVRSSWVLNAWENRNEAEFSATNETFTTNHRLKIFEGCRVAFIGFPDFEKANMADLLRSYNGIETTSDDDTCTHKIIADCPVFANDVNNATFDNSNAVCDDDFVGDDEDKEENFDDTNDYASQIIQRKHESFLRHFEQIEKDGCDLPIVMEEDEASKSATSTEQNNKSKKDHDGVILRDEDGAFSNARSISPIFKPSIDERRVEQTTAAKVTTSQEEDYDAFPYDSIYDESQRETGKRKRLADESFENFSFMSTESTKKPKLSRAGSITKTFKRRMSFGIATPIKKIFKQRRNSSDSNSSICSTLTNLETTFNESIKEPIKEKFRQIKHKVCKLSKSVTTTPKSAKVKARLTASNLSNFKDICKLKSYDDYAQNTPETSIIDSDAIEFKTPKVPCPNSVVDESTVKYDHGSEESKFFVVKAEWFWTRIAEGYAPEDDFLYKDYMQSIRNEQAEKCERRDSLINYSAKTQRKRKRLSRIVNDGTPVSAGKRRSSISDAGILSESLIDYTASPDKNETPKSSEDIVNEFSTKKFSMRHNHFMDFYHTESNYVGILETIVKLFKLPLEKMADENPDESDLLNKSEVKAIFSNFLPIYEVHRKMLNTLQEINSSWKEDCAIGQIILDNRDSLLKAYPPYVNFFEQMKTTLIEAAQSKPRFQAFLKINQAKPECGRQSLQDLMIRPVQRLPSISLLLNDILKHTPKANRDQDLLSEALKAIKEVMTYINEDKRKTEGQKQMFNIFNEIENCPPHLISSHRSFISRCECTELSETLSGRGDSLVLFLFTDTLVICKKRSRFHSSKSPNSTKSNSSSIKPYKHIKLIPLSSIRTLADIMDSPRAFAISLRSSINIQDMSKDKLYSFTFRLATRTRLKVGRAFSFTKTPSRKIRGSNVSLTPSTISSMSHLKLQSSLTLNDFDMERKTHDSVPVPLTDQMSRKNMNPTGLGDM</sequence>
<protein>
    <submittedName>
        <fullName evidence="4">CLUMA_CG013280, isoform A</fullName>
    </submittedName>
</protein>
<dbReference type="InterPro" id="IPR035899">
    <property type="entry name" value="DBL_dom_sf"/>
</dbReference>
<organism evidence="4 5">
    <name type="scientific">Clunio marinus</name>
    <dbReference type="NCBI Taxonomy" id="568069"/>
    <lineage>
        <taxon>Eukaryota</taxon>
        <taxon>Metazoa</taxon>
        <taxon>Ecdysozoa</taxon>
        <taxon>Arthropoda</taxon>
        <taxon>Hexapoda</taxon>
        <taxon>Insecta</taxon>
        <taxon>Pterygota</taxon>
        <taxon>Neoptera</taxon>
        <taxon>Endopterygota</taxon>
        <taxon>Diptera</taxon>
        <taxon>Nematocera</taxon>
        <taxon>Chironomoidea</taxon>
        <taxon>Chironomidae</taxon>
        <taxon>Clunio</taxon>
    </lineage>
</organism>
<dbReference type="PROSITE" id="PS50172">
    <property type="entry name" value="BRCT"/>
    <property type="match status" value="1"/>
</dbReference>
<dbReference type="Pfam" id="PF12738">
    <property type="entry name" value="PTCB-BRCT"/>
    <property type="match status" value="1"/>
</dbReference>
<dbReference type="Proteomes" id="UP000183832">
    <property type="component" value="Unassembled WGS sequence"/>
</dbReference>
<keyword evidence="5" id="KW-1185">Reference proteome</keyword>
<dbReference type="Pfam" id="PF21242">
    <property type="entry name" value="ECT2_PH"/>
    <property type="match status" value="1"/>
</dbReference>
<dbReference type="PANTHER" id="PTHR16777:SF2">
    <property type="entry name" value="PROTEIN ECT2"/>
    <property type="match status" value="1"/>
</dbReference>
<dbReference type="GO" id="GO:0005085">
    <property type="term" value="F:guanyl-nucleotide exchange factor activity"/>
    <property type="evidence" value="ECO:0007669"/>
    <property type="project" value="InterPro"/>
</dbReference>
<feature type="domain" description="DH" evidence="2">
    <location>
        <begin position="729"/>
        <end position="921"/>
    </location>
</feature>
<name>A0A1J1IKB9_9DIPT</name>
<evidence type="ECO:0000256" key="1">
    <source>
        <dbReference type="SAM" id="MobiDB-lite"/>
    </source>
</evidence>
<dbReference type="SMART" id="SM00292">
    <property type="entry name" value="BRCT"/>
    <property type="match status" value="2"/>
</dbReference>
<dbReference type="AlphaFoldDB" id="A0A1J1IKB9"/>
<dbReference type="Gene3D" id="1.20.900.10">
    <property type="entry name" value="Dbl homology (DH) domain"/>
    <property type="match status" value="1"/>
</dbReference>
<reference evidence="4 5" key="1">
    <citation type="submission" date="2015-04" db="EMBL/GenBank/DDBJ databases">
        <authorList>
            <person name="Syromyatnikov M.Y."/>
            <person name="Popov V.N."/>
        </authorList>
    </citation>
    <scope>NUCLEOTIDE SEQUENCE [LARGE SCALE GENOMIC DNA]</scope>
</reference>
<gene>
    <name evidence="4" type="primary">putative Protein ECT2</name>
    <name evidence="4" type="ORF">CLUMA_CG013280</name>
</gene>
<dbReference type="InterPro" id="IPR011993">
    <property type="entry name" value="PH-like_dom_sf"/>
</dbReference>
<dbReference type="GO" id="GO:0005938">
    <property type="term" value="C:cell cortex"/>
    <property type="evidence" value="ECO:0007669"/>
    <property type="project" value="TreeGrafter"/>
</dbReference>
<dbReference type="PROSITE" id="PS50010">
    <property type="entry name" value="DH_2"/>
    <property type="match status" value="1"/>
</dbReference>
<feature type="compositionally biased region" description="Polar residues" evidence="1">
    <location>
        <begin position="1"/>
        <end position="12"/>
    </location>
</feature>
<evidence type="ECO:0000259" key="3">
    <source>
        <dbReference type="PROSITE" id="PS50172"/>
    </source>
</evidence>
<dbReference type="GO" id="GO:0005096">
    <property type="term" value="F:GTPase activator activity"/>
    <property type="evidence" value="ECO:0007669"/>
    <property type="project" value="InterPro"/>
</dbReference>
<dbReference type="STRING" id="568069.A0A1J1IKB9"/>
<dbReference type="InterPro" id="IPR001357">
    <property type="entry name" value="BRCT_dom"/>
</dbReference>
<feature type="region of interest" description="Disordered" evidence="1">
    <location>
        <begin position="1117"/>
        <end position="1140"/>
    </location>
</feature>
<evidence type="ECO:0000313" key="4">
    <source>
        <dbReference type="EMBL" id="CRK99988.1"/>
    </source>
</evidence>
<dbReference type="Gene3D" id="3.40.50.10190">
    <property type="entry name" value="BRCT domain"/>
    <property type="match status" value="2"/>
</dbReference>
<feature type="domain" description="BRCT" evidence="3">
    <location>
        <begin position="135"/>
        <end position="210"/>
    </location>
</feature>
<dbReference type="EMBL" id="CVRI01000054">
    <property type="protein sequence ID" value="CRK99988.1"/>
    <property type="molecule type" value="Genomic_DNA"/>
</dbReference>
<proteinExistence type="predicted"/>
<dbReference type="GO" id="GO:0005634">
    <property type="term" value="C:nucleus"/>
    <property type="evidence" value="ECO:0007669"/>
    <property type="project" value="InterPro"/>
</dbReference>
<evidence type="ECO:0000259" key="2">
    <source>
        <dbReference type="PROSITE" id="PS50010"/>
    </source>
</evidence>
<dbReference type="GO" id="GO:0000281">
    <property type="term" value="P:mitotic cytokinesis"/>
    <property type="evidence" value="ECO:0007669"/>
    <property type="project" value="TreeGrafter"/>
</dbReference>